<dbReference type="RefSeq" id="XP_046597343.1">
    <property type="nucleotide sequence ID" value="XM_046741387.1"/>
</dbReference>
<reference evidence="8" key="1">
    <citation type="submission" date="2025-04" db="UniProtKB">
        <authorList>
            <consortium name="RefSeq"/>
        </authorList>
    </citation>
    <scope>IDENTIFICATION</scope>
    <source>
        <tissue evidence="9 10">Thorax and Abdomen</tissue>
        <tissue evidence="8">Whole body</tissue>
    </source>
</reference>
<feature type="transmembrane region" description="Helical" evidence="5">
    <location>
        <begin position="406"/>
        <end position="426"/>
    </location>
</feature>
<dbReference type="KEGG" id="nlo:107225525"/>
<evidence type="ECO:0000256" key="3">
    <source>
        <dbReference type="ARBA" id="ARBA00022989"/>
    </source>
</evidence>
<sequence>MVICEGNEAEGDATQGETILKDVKVSDRKGEIQPDVDVCSMLAHAGDFGRYQILLMMLFSLVNVLSAFHYFAQTFITIQPADLRCDSINGDSNLTDILNVTQGLQLADVLKIRPKNGDKCKGYYLDMTEIITEEETVEKSVWKLEECTAFDYDRHFGYESIVTELDWVCKDAWKAALGQSMYFVGAVGGTFMMGIAADKWGRVKALIAAFLFAILGNTMTILSSGLELFAVSRFIAGLATDTNFVMMYIIVMEYIRPSMRTFGLNVCIGVFYCLGCSVVPWLAVGFETWRKFLMSVSVPMVLVPFYYFILPESASWLLTKGRADKALEGFLRIAKINGKVIPDEVVARFQAVHKDGGKPPQTSLHELFKTPNLRRKMSILVFKTMTLTLCYDAISRNVNISGTSPFEIFSLGSLTVFPACLVILTLQDKIGRKGLFFIAVLLSAFLTSSSGLMHAFLKDAEILSTDLMVHMSIGLSVTARLCVVIAFNSGSQYAAELIPTVIRGRGVALIHVVGYAASFLSPLLLYLSRFWQPLPDLLLGLLCFICASLTLLLPETLGRTLPATLNDGEVFGEEDRPCDFACCGGRTSRRGRDENRDEQ</sequence>
<feature type="transmembrane region" description="Helical" evidence="5">
    <location>
        <begin position="508"/>
        <end position="528"/>
    </location>
</feature>
<feature type="transmembrane region" description="Helical" evidence="5">
    <location>
        <begin position="469"/>
        <end position="487"/>
    </location>
</feature>
<dbReference type="RefSeq" id="XP_046597342.1">
    <property type="nucleotide sequence ID" value="XM_046741386.1"/>
</dbReference>
<feature type="domain" description="Major facilitator superfamily (MFS) profile" evidence="6">
    <location>
        <begin position="94"/>
        <end position="558"/>
    </location>
</feature>
<name>A0A6J0C4Y0_NEOLC</name>
<dbReference type="Proteomes" id="UP000829291">
    <property type="component" value="Chromosome 5"/>
</dbReference>
<feature type="transmembrane region" description="Helical" evidence="5">
    <location>
        <begin position="377"/>
        <end position="394"/>
    </location>
</feature>
<evidence type="ECO:0000313" key="8">
    <source>
        <dbReference type="RefSeq" id="XP_015521515.1"/>
    </source>
</evidence>
<organism evidence="7 8">
    <name type="scientific">Neodiprion lecontei</name>
    <name type="common">Redheaded pine sawfly</name>
    <dbReference type="NCBI Taxonomy" id="441921"/>
    <lineage>
        <taxon>Eukaryota</taxon>
        <taxon>Metazoa</taxon>
        <taxon>Ecdysozoa</taxon>
        <taxon>Arthropoda</taxon>
        <taxon>Hexapoda</taxon>
        <taxon>Insecta</taxon>
        <taxon>Pterygota</taxon>
        <taxon>Neoptera</taxon>
        <taxon>Endopterygota</taxon>
        <taxon>Hymenoptera</taxon>
        <taxon>Tenthredinoidea</taxon>
        <taxon>Diprionidae</taxon>
        <taxon>Diprioninae</taxon>
        <taxon>Neodiprion</taxon>
    </lineage>
</organism>
<dbReference type="RefSeq" id="XP_015521515.1">
    <property type="nucleotide sequence ID" value="XM_015666029.1"/>
</dbReference>
<dbReference type="InParanoid" id="A0A6J0C4Y0"/>
<evidence type="ECO:0000313" key="12">
    <source>
        <dbReference type="RefSeq" id="XP_046597344.1"/>
    </source>
</evidence>
<protein>
    <submittedName>
        <fullName evidence="8 9 10">Organic cation transporter protein</fullName>
    </submittedName>
</protein>
<dbReference type="RefSeq" id="XP_046597345.1">
    <property type="nucleotide sequence ID" value="XM_046741389.1"/>
</dbReference>
<feature type="transmembrane region" description="Helical" evidence="5">
    <location>
        <begin position="262"/>
        <end position="286"/>
    </location>
</feature>
<dbReference type="RefSeq" id="XP_046597341.1">
    <property type="nucleotide sequence ID" value="XM_046741385.1"/>
</dbReference>
<evidence type="ECO:0000259" key="6">
    <source>
        <dbReference type="PROSITE" id="PS50850"/>
    </source>
</evidence>
<dbReference type="InterPro" id="IPR036259">
    <property type="entry name" value="MFS_trans_sf"/>
</dbReference>
<keyword evidence="7" id="KW-1185">Reference proteome</keyword>
<keyword evidence="4 5" id="KW-0472">Membrane</keyword>
<accession>A0A6J0C4Y0</accession>
<evidence type="ECO:0000256" key="4">
    <source>
        <dbReference type="ARBA" id="ARBA00023136"/>
    </source>
</evidence>
<dbReference type="GeneID" id="107225525"/>
<dbReference type="GO" id="GO:0022857">
    <property type="term" value="F:transmembrane transporter activity"/>
    <property type="evidence" value="ECO:0007669"/>
    <property type="project" value="InterPro"/>
</dbReference>
<proteinExistence type="predicted"/>
<feature type="transmembrane region" description="Helical" evidence="5">
    <location>
        <begin position="534"/>
        <end position="553"/>
    </location>
</feature>
<feature type="transmembrane region" description="Helical" evidence="5">
    <location>
        <begin position="292"/>
        <end position="310"/>
    </location>
</feature>
<feature type="transmembrane region" description="Helical" evidence="5">
    <location>
        <begin position="180"/>
        <end position="198"/>
    </location>
</feature>
<dbReference type="InterPro" id="IPR005828">
    <property type="entry name" value="MFS_sugar_transport-like"/>
</dbReference>
<dbReference type="SUPFAM" id="SSF103473">
    <property type="entry name" value="MFS general substrate transporter"/>
    <property type="match status" value="1"/>
</dbReference>
<dbReference type="PANTHER" id="PTHR24064">
    <property type="entry name" value="SOLUTE CARRIER FAMILY 22 MEMBER"/>
    <property type="match status" value="1"/>
</dbReference>
<evidence type="ECO:0000313" key="9">
    <source>
        <dbReference type="RefSeq" id="XP_046597341.1"/>
    </source>
</evidence>
<dbReference type="GO" id="GO:0016020">
    <property type="term" value="C:membrane"/>
    <property type="evidence" value="ECO:0007669"/>
    <property type="project" value="UniProtKB-SubCell"/>
</dbReference>
<evidence type="ECO:0000313" key="10">
    <source>
        <dbReference type="RefSeq" id="XP_046597342.1"/>
    </source>
</evidence>
<dbReference type="OrthoDB" id="3936150at2759"/>
<evidence type="ECO:0000256" key="1">
    <source>
        <dbReference type="ARBA" id="ARBA00004141"/>
    </source>
</evidence>
<evidence type="ECO:0000313" key="11">
    <source>
        <dbReference type="RefSeq" id="XP_046597343.1"/>
    </source>
</evidence>
<evidence type="ECO:0000313" key="13">
    <source>
        <dbReference type="RefSeq" id="XP_046597345.1"/>
    </source>
</evidence>
<dbReference type="PROSITE" id="PS50850">
    <property type="entry name" value="MFS"/>
    <property type="match status" value="1"/>
</dbReference>
<comment type="subcellular location">
    <subcellularLocation>
        <location evidence="1">Membrane</location>
        <topology evidence="1">Multi-pass membrane protein</topology>
    </subcellularLocation>
</comment>
<feature type="transmembrane region" description="Helical" evidence="5">
    <location>
        <begin position="205"/>
        <end position="222"/>
    </location>
</feature>
<dbReference type="Gene3D" id="1.20.1250.20">
    <property type="entry name" value="MFS general substrate transporter like domains"/>
    <property type="match status" value="1"/>
</dbReference>
<feature type="transmembrane region" description="Helical" evidence="5">
    <location>
        <begin position="51"/>
        <end position="72"/>
    </location>
</feature>
<dbReference type="AlphaFoldDB" id="A0A6J0C4Y0"/>
<evidence type="ECO:0000256" key="5">
    <source>
        <dbReference type="SAM" id="Phobius"/>
    </source>
</evidence>
<feature type="transmembrane region" description="Helical" evidence="5">
    <location>
        <begin position="435"/>
        <end position="457"/>
    </location>
</feature>
<evidence type="ECO:0000256" key="2">
    <source>
        <dbReference type="ARBA" id="ARBA00022692"/>
    </source>
</evidence>
<gene>
    <name evidence="8 9 10 11 12 13" type="primary">LOC107225525</name>
</gene>
<feature type="transmembrane region" description="Helical" evidence="5">
    <location>
        <begin position="228"/>
        <end position="250"/>
    </location>
</feature>
<keyword evidence="3 5" id="KW-1133">Transmembrane helix</keyword>
<dbReference type="RefSeq" id="XP_046597344.1">
    <property type="nucleotide sequence ID" value="XM_046741388.1"/>
</dbReference>
<keyword evidence="2 5" id="KW-0812">Transmembrane</keyword>
<dbReference type="InterPro" id="IPR020846">
    <property type="entry name" value="MFS_dom"/>
</dbReference>
<evidence type="ECO:0000313" key="7">
    <source>
        <dbReference type="Proteomes" id="UP000829291"/>
    </source>
</evidence>
<dbReference type="Pfam" id="PF00083">
    <property type="entry name" value="Sugar_tr"/>
    <property type="match status" value="1"/>
</dbReference>